<dbReference type="Proteomes" id="UP000001879">
    <property type="component" value="Chromosome"/>
</dbReference>
<accession>D3SV04</accession>
<dbReference type="PaxDb" id="547559-Nmag_1838"/>
<dbReference type="InterPro" id="IPR009003">
    <property type="entry name" value="Peptidase_S1_PA"/>
</dbReference>
<dbReference type="RefSeq" id="WP_012996582.1">
    <property type="nucleotide sequence ID" value="NC_013922.1"/>
</dbReference>
<organism evidence="2 3">
    <name type="scientific">Natrialba magadii (strain ATCC 43099 / DSM 3394 / CCM 3739 / CIP 104546 / IAM 13178 / JCM 8861 / NBRC 102185 / NCIMB 2190 / MS3)</name>
    <name type="common">Natronobacterium magadii</name>
    <dbReference type="NCBI Taxonomy" id="547559"/>
    <lineage>
        <taxon>Archaea</taxon>
        <taxon>Methanobacteriati</taxon>
        <taxon>Methanobacteriota</taxon>
        <taxon>Stenosarchaea group</taxon>
        <taxon>Halobacteria</taxon>
        <taxon>Halobacteriales</taxon>
        <taxon>Natrialbaceae</taxon>
        <taxon>Natrialba</taxon>
    </lineage>
</organism>
<dbReference type="eggNOG" id="arCOG03377">
    <property type="taxonomic scope" value="Archaea"/>
</dbReference>
<evidence type="ECO:0000313" key="3">
    <source>
        <dbReference type="Proteomes" id="UP000001879"/>
    </source>
</evidence>
<dbReference type="SUPFAM" id="SSF50494">
    <property type="entry name" value="Trypsin-like serine proteases"/>
    <property type="match status" value="1"/>
</dbReference>
<evidence type="ECO:0000313" key="2">
    <source>
        <dbReference type="EMBL" id="ADD05412.1"/>
    </source>
</evidence>
<gene>
    <name evidence="2" type="ordered locus">Nmag_1838</name>
</gene>
<evidence type="ECO:0000256" key="1">
    <source>
        <dbReference type="SAM" id="MobiDB-lite"/>
    </source>
</evidence>
<dbReference type="AlphaFoldDB" id="D3SV04"/>
<reference evidence="3" key="1">
    <citation type="submission" date="2010-02" db="EMBL/GenBank/DDBJ databases">
        <title>Complete sequence of chromosome of Natrialba magadii ATCC 43099.</title>
        <authorList>
            <consortium name="US DOE Joint Genome Institute"/>
            <person name="Lucas S."/>
            <person name="Copeland A."/>
            <person name="Lapidus A."/>
            <person name="Cheng J.-F."/>
            <person name="Bruce D."/>
            <person name="Goodwin L."/>
            <person name="Pitluck S."/>
            <person name="Davenport K."/>
            <person name="Saunders E."/>
            <person name="Detter J.C."/>
            <person name="Han C."/>
            <person name="Tapia R."/>
            <person name="Land M."/>
            <person name="Hauser L."/>
            <person name="Kyrpides N."/>
            <person name="Mikhailova N."/>
            <person name="De Castro R.E."/>
            <person name="Maupin-Furlow J.A."/>
            <person name="Woyke T."/>
        </authorList>
    </citation>
    <scope>NUCLEOTIDE SEQUENCE [LARGE SCALE GENOMIC DNA]</scope>
    <source>
        <strain evidence="3">ATCC 43099 / DSM 3394 / CCM 3739 / CIP 104546 / IAM 13178 / JCM 8861 / NBRC 102185 / NCIMB 2190 / MS3</strain>
    </source>
</reference>
<dbReference type="EMBL" id="CP001932">
    <property type="protein sequence ID" value="ADD05412.1"/>
    <property type="molecule type" value="Genomic_DNA"/>
</dbReference>
<dbReference type="KEGG" id="nmg:Nmag_1838"/>
<protein>
    <submittedName>
        <fullName evidence="2">Uncharacterized protein</fullName>
    </submittedName>
</protein>
<feature type="compositionally biased region" description="Basic and acidic residues" evidence="1">
    <location>
        <begin position="1"/>
        <end position="27"/>
    </location>
</feature>
<dbReference type="HOGENOM" id="CLU_610631_0_0_2"/>
<reference evidence="2 3" key="2">
    <citation type="journal article" date="2012" name="BMC Genomics">
        <title>A comparative genomics perspective on the genetic content of the alkaliphilic haloarchaeon Natrialba magadii ATCC 43099T.</title>
        <authorList>
            <person name="Siddaramappa S."/>
            <person name="Challacombe J.F."/>
            <person name="Decastro R.E."/>
            <person name="Pfeiffer F."/>
            <person name="Sastre D.E."/>
            <person name="Gimenez M.I."/>
            <person name="Paggi R.A."/>
            <person name="Detter J.C."/>
            <person name="Davenport K.W."/>
            <person name="Goodwin L.A."/>
            <person name="Kyrpides N."/>
            <person name="Tapia R."/>
            <person name="Pitluck S."/>
            <person name="Lucas S."/>
            <person name="Woyke T."/>
            <person name="Maupin-Furlow J.A."/>
        </authorList>
    </citation>
    <scope>NUCLEOTIDE SEQUENCE [LARGE SCALE GENOMIC DNA]</scope>
    <source>
        <strain evidence="3">ATCC 43099 / DSM 3394 / CCM 3739 / CIP 104546 / IAM 13178 / JCM 8861 / NBRC 102185 / NCIMB 2190 / MS3</strain>
    </source>
</reference>
<dbReference type="GeneID" id="41351065"/>
<sequence length="448" mass="49572">MVKDHGSSEGDASDRKEQLSKKAKDETQQTLERNPYLMGKRRFIGLLSSLGVSGLSLSYLSQENAAAKTDNPKKEIPITSYIVSKEYSDADQEEPVVETVPREEWAEIIAAEKLSKDIKKEVVSQTEYDDIYSGVRTANNGGKEVVVKLISTDLFEIEIDGVTEKVDKSEGGQVKYEYSSTKSPSEEEVQTIREIVSEASQSLGTVSIDLGGDTEKVEIPTTVETDKEKLIGKFDDKYRPVVGGIEQRVYVRRSPYHTHGTTCSTAGWGYMLTAGHNFDLPSDDRNYRRVHQPSHGATGNFVGERDEVIFEQVNDTVRRDAATWIVEDDIRVQQCIASEGGGCRGAFYSIVTEDKIKSEVGNLSYTMEKQGTATGRTDGHITEWEPDWNNVTISADSDKGDSGGPMYVDPEDHNPYSLAGLAFANPENGRTRGMSIEWVLDEFGLSLS</sequence>
<keyword evidence="3" id="KW-1185">Reference proteome</keyword>
<name>D3SV04_NATMM</name>
<proteinExistence type="predicted"/>
<feature type="region of interest" description="Disordered" evidence="1">
    <location>
        <begin position="1"/>
        <end position="34"/>
    </location>
</feature>